<sequence length="456" mass="51067">MGLFVVVNLCIDGGPLRTLIAILTTHYKLLAKVLAARLAFILPMIILVQQQRFIRGRNMQGCIINVLLAQDHLRCRGKHASFLMLDLEKAYDRLSLDFLWDVLRKFGFGEQFVNILQALSTSAFGKVQESQDATGGLGSPCSSALSWWFGHLGFAKVPYGLPYKVCRLPSSLPPSGLLAGCFLGFCRAGSALNRPEFLLLSEPYVGRGSPFFSRMHRAWDELRTHLRWRLEVFSIPSSLSILSGLKLLHLNNFISSSDVDLGKTWNDETSSWYDLGSLHFPQYSAEGALLAKVSTVTVSSESFFFTAPDWRLSQANGHLLATFPLTVSKAYSTLSSQLTTSRVKALNNKWGLCWSLVGREAFFHVIWTKGLPYWEGVFLWRVVFKGFFTGSKLCKFGRDCGVCPEYGVANEDALHTLILCPCRQGFWDLLLDKCPVLSPFLSSLRRSTVFPKPYCI</sequence>
<evidence type="ECO:0000313" key="2">
    <source>
        <dbReference type="EMBL" id="KAL3687566.1"/>
    </source>
</evidence>
<dbReference type="PANTHER" id="PTHR31635:SF196">
    <property type="entry name" value="REVERSE TRANSCRIPTASE DOMAIN-CONTAINING PROTEIN-RELATED"/>
    <property type="match status" value="1"/>
</dbReference>
<keyword evidence="3" id="KW-1185">Reference proteome</keyword>
<dbReference type="InterPro" id="IPR000477">
    <property type="entry name" value="RT_dom"/>
</dbReference>
<dbReference type="Proteomes" id="UP001633002">
    <property type="component" value="Unassembled WGS sequence"/>
</dbReference>
<dbReference type="AlphaFoldDB" id="A0ABD3HBY4"/>
<feature type="domain" description="Reverse transcriptase" evidence="1">
    <location>
        <begin position="15"/>
        <end position="116"/>
    </location>
</feature>
<proteinExistence type="predicted"/>
<comment type="caution">
    <text evidence="2">The sequence shown here is derived from an EMBL/GenBank/DDBJ whole genome shotgun (WGS) entry which is preliminary data.</text>
</comment>
<dbReference type="PANTHER" id="PTHR31635">
    <property type="entry name" value="REVERSE TRANSCRIPTASE DOMAIN-CONTAINING PROTEIN-RELATED"/>
    <property type="match status" value="1"/>
</dbReference>
<gene>
    <name evidence="2" type="ORF">R1sor_013875</name>
</gene>
<accession>A0ABD3HBY4</accession>
<reference evidence="2 3" key="1">
    <citation type="submission" date="2024-09" db="EMBL/GenBank/DDBJ databases">
        <title>Chromosome-scale assembly of Riccia sorocarpa.</title>
        <authorList>
            <person name="Paukszto L."/>
        </authorList>
    </citation>
    <scope>NUCLEOTIDE SEQUENCE [LARGE SCALE GENOMIC DNA]</scope>
    <source>
        <strain evidence="2">LP-2024</strain>
        <tissue evidence="2">Aerial parts of the thallus</tissue>
    </source>
</reference>
<dbReference type="Pfam" id="PF00078">
    <property type="entry name" value="RVT_1"/>
    <property type="match status" value="1"/>
</dbReference>
<evidence type="ECO:0000259" key="1">
    <source>
        <dbReference type="Pfam" id="PF00078"/>
    </source>
</evidence>
<name>A0ABD3HBY4_9MARC</name>
<dbReference type="EMBL" id="JBJQOH010000004">
    <property type="protein sequence ID" value="KAL3687566.1"/>
    <property type="molecule type" value="Genomic_DNA"/>
</dbReference>
<organism evidence="2 3">
    <name type="scientific">Riccia sorocarpa</name>
    <dbReference type="NCBI Taxonomy" id="122646"/>
    <lineage>
        <taxon>Eukaryota</taxon>
        <taxon>Viridiplantae</taxon>
        <taxon>Streptophyta</taxon>
        <taxon>Embryophyta</taxon>
        <taxon>Marchantiophyta</taxon>
        <taxon>Marchantiopsida</taxon>
        <taxon>Marchantiidae</taxon>
        <taxon>Marchantiales</taxon>
        <taxon>Ricciaceae</taxon>
        <taxon>Riccia</taxon>
    </lineage>
</organism>
<protein>
    <recommendedName>
        <fullName evidence="1">Reverse transcriptase domain-containing protein</fullName>
    </recommendedName>
</protein>
<evidence type="ECO:0000313" key="3">
    <source>
        <dbReference type="Proteomes" id="UP001633002"/>
    </source>
</evidence>